<feature type="binding site" evidence="6">
    <location>
        <position position="279"/>
    </location>
    <ligand>
        <name>FAD</name>
        <dbReference type="ChEBI" id="CHEBI:57692"/>
    </ligand>
</feature>
<keyword evidence="2 6" id="KW-0285">Flavoprotein</keyword>
<keyword evidence="3 6" id="KW-0274">FAD</keyword>
<evidence type="ECO:0000256" key="4">
    <source>
        <dbReference type="ARBA" id="ARBA00022857"/>
    </source>
</evidence>
<feature type="domain" description="FAD/NAD(P)-binding" evidence="7">
    <location>
        <begin position="3"/>
        <end position="295"/>
    </location>
</feature>
<dbReference type="InterPro" id="IPR022890">
    <property type="entry name" value="Fd--NADP_Rdtase_type_2"/>
</dbReference>
<dbReference type="InterPro" id="IPR023753">
    <property type="entry name" value="FAD/NAD-binding_dom"/>
</dbReference>
<comment type="subunit">
    <text evidence="1 6">Homodimer.</text>
</comment>
<keyword evidence="4 6" id="KW-0521">NADP</keyword>
<reference evidence="8 9" key="1">
    <citation type="submission" date="2015-06" db="EMBL/GenBank/DDBJ databases">
        <title>Genome sequencing project of Bacillus galactosidilyticus PL133.</title>
        <authorList>
            <person name="Gaiero J."/>
            <person name="Nicol R."/>
            <person name="Habash M."/>
        </authorList>
    </citation>
    <scope>NUCLEOTIDE SEQUENCE [LARGE SCALE GENOMIC DNA]</scope>
    <source>
        <strain evidence="8 9">PL133</strain>
    </source>
</reference>
<proteinExistence type="inferred from homology"/>
<protein>
    <recommendedName>
        <fullName evidence="6">Ferredoxin--NADP reductase</fullName>
        <shortName evidence="6">FNR</shortName>
        <shortName evidence="6">Fd-NADP(+) reductase</shortName>
        <ecNumber evidence="6">1.18.1.2</ecNumber>
    </recommendedName>
</protein>
<feature type="binding site" evidence="6">
    <location>
        <position position="80"/>
    </location>
    <ligand>
        <name>FAD</name>
        <dbReference type="ChEBI" id="CHEBI:57692"/>
    </ligand>
</feature>
<comment type="caution">
    <text evidence="8">The sequence shown here is derived from an EMBL/GenBank/DDBJ whole genome shotgun (WGS) entry which is preliminary data.</text>
</comment>
<feature type="binding site" evidence="6">
    <location>
        <position position="36"/>
    </location>
    <ligand>
        <name>FAD</name>
        <dbReference type="ChEBI" id="CHEBI:57692"/>
    </ligand>
</feature>
<sequence length="335" mass="36762">MTIIGGGPAGLFASFYAGLREMKVKIIESQSKLGGKVHVYPEKMIWDIGGVTPISGMQLIDQMVEQGLTFSPAVALNETVQSFEKDEEEIFNIHTSAAVHYSKTVLLAIGGGIVDPIKLDIETAHEYEQGNLHYSVKRLRDFQNMNVLISGGGNSAVDWANELALIAQQVTLIYRGESLNGHEKEISRLKENNVSYYTSMQIEELAGNNGQIHAVKLLNNQTMSTEWLEVDAIIINHGYQRDQKLIRESGLEIALKDGYFVKGNAAAESSIPGLYAAGDLLSYQGKLKLIAGAFQDSVNAVNSAKQFLDPGAFASARVSSHNDAFKEKNKQYLYN</sequence>
<dbReference type="EC" id="1.18.1.2" evidence="6"/>
<feature type="binding site" evidence="6">
    <location>
        <position position="28"/>
    </location>
    <ligand>
        <name>FAD</name>
        <dbReference type="ChEBI" id="CHEBI:57692"/>
    </ligand>
</feature>
<dbReference type="AlphaFoldDB" id="A0A0Q9XQU4"/>
<comment type="caution">
    <text evidence="6">Lacks conserved residue(s) required for the propagation of feature annotation.</text>
</comment>
<dbReference type="PRINTS" id="PR00368">
    <property type="entry name" value="FADPNR"/>
</dbReference>
<dbReference type="InterPro" id="IPR036188">
    <property type="entry name" value="FAD/NAD-bd_sf"/>
</dbReference>
<dbReference type="GO" id="GO:0050661">
    <property type="term" value="F:NADP binding"/>
    <property type="evidence" value="ECO:0007669"/>
    <property type="project" value="UniProtKB-UniRule"/>
</dbReference>
<organism evidence="8 9">
    <name type="scientific">Lederbergia galactosidilytica</name>
    <dbReference type="NCBI Taxonomy" id="217031"/>
    <lineage>
        <taxon>Bacteria</taxon>
        <taxon>Bacillati</taxon>
        <taxon>Bacillota</taxon>
        <taxon>Bacilli</taxon>
        <taxon>Bacillales</taxon>
        <taxon>Bacillaceae</taxon>
        <taxon>Lederbergia</taxon>
    </lineage>
</organism>
<evidence type="ECO:0000256" key="3">
    <source>
        <dbReference type="ARBA" id="ARBA00022827"/>
    </source>
</evidence>
<gene>
    <name evidence="8" type="ORF">ACA29_25080</name>
</gene>
<dbReference type="PANTHER" id="PTHR48105">
    <property type="entry name" value="THIOREDOXIN REDUCTASE 1-RELATED-RELATED"/>
    <property type="match status" value="1"/>
</dbReference>
<dbReference type="GO" id="GO:0050660">
    <property type="term" value="F:flavin adenine dinucleotide binding"/>
    <property type="evidence" value="ECO:0007669"/>
    <property type="project" value="UniProtKB-UniRule"/>
</dbReference>
<feature type="binding site" evidence="6">
    <location>
        <position position="320"/>
    </location>
    <ligand>
        <name>FAD</name>
        <dbReference type="ChEBI" id="CHEBI:57692"/>
    </ligand>
</feature>
<keyword evidence="5 6" id="KW-0560">Oxidoreductase</keyword>
<dbReference type="Pfam" id="PF07992">
    <property type="entry name" value="Pyr_redox_2"/>
    <property type="match status" value="1"/>
</dbReference>
<comment type="cofactor">
    <cofactor evidence="6">
        <name>FAD</name>
        <dbReference type="ChEBI" id="CHEBI:57692"/>
    </cofactor>
    <text evidence="6">Binds 1 FAD per subunit.</text>
</comment>
<dbReference type="HAMAP" id="MF_01685">
    <property type="entry name" value="FENR2"/>
    <property type="match status" value="1"/>
</dbReference>
<dbReference type="EMBL" id="LGPB01000143">
    <property type="protein sequence ID" value="KRG08026.1"/>
    <property type="molecule type" value="Genomic_DNA"/>
</dbReference>
<name>A0A0Q9XQU4_9BACI</name>
<evidence type="ECO:0000256" key="2">
    <source>
        <dbReference type="ARBA" id="ARBA00022630"/>
    </source>
</evidence>
<feature type="binding site" evidence="6">
    <location>
        <position position="40"/>
    </location>
    <ligand>
        <name>FAD</name>
        <dbReference type="ChEBI" id="CHEBI:57692"/>
    </ligand>
</feature>
<comment type="catalytic activity">
    <reaction evidence="6">
        <text>2 reduced [2Fe-2S]-[ferredoxin] + NADP(+) + H(+) = 2 oxidized [2Fe-2S]-[ferredoxin] + NADPH</text>
        <dbReference type="Rhea" id="RHEA:20125"/>
        <dbReference type="Rhea" id="RHEA-COMP:10000"/>
        <dbReference type="Rhea" id="RHEA-COMP:10001"/>
        <dbReference type="ChEBI" id="CHEBI:15378"/>
        <dbReference type="ChEBI" id="CHEBI:33737"/>
        <dbReference type="ChEBI" id="CHEBI:33738"/>
        <dbReference type="ChEBI" id="CHEBI:57783"/>
        <dbReference type="ChEBI" id="CHEBI:58349"/>
        <dbReference type="EC" id="1.18.1.2"/>
    </reaction>
</comment>
<evidence type="ECO:0000259" key="7">
    <source>
        <dbReference type="Pfam" id="PF07992"/>
    </source>
</evidence>
<dbReference type="GO" id="GO:0004324">
    <property type="term" value="F:ferredoxin-NADP+ reductase activity"/>
    <property type="evidence" value="ECO:0007669"/>
    <property type="project" value="UniProtKB-UniRule"/>
</dbReference>
<comment type="similarity">
    <text evidence="6">Belongs to the ferredoxin--NADP reductase type 2 family.</text>
</comment>
<evidence type="ECO:0000313" key="9">
    <source>
        <dbReference type="Proteomes" id="UP000053881"/>
    </source>
</evidence>
<accession>A0A0Q9XQU4</accession>
<evidence type="ECO:0000256" key="1">
    <source>
        <dbReference type="ARBA" id="ARBA00011738"/>
    </source>
</evidence>
<dbReference type="SUPFAM" id="SSF51905">
    <property type="entry name" value="FAD/NAD(P)-binding domain"/>
    <property type="match status" value="1"/>
</dbReference>
<dbReference type="InterPro" id="IPR050097">
    <property type="entry name" value="Ferredoxin-NADP_redctase_2"/>
</dbReference>
<evidence type="ECO:0000256" key="6">
    <source>
        <dbReference type="HAMAP-Rule" id="MF_01685"/>
    </source>
</evidence>
<dbReference type="Proteomes" id="UP000053881">
    <property type="component" value="Unassembled WGS sequence"/>
</dbReference>
<evidence type="ECO:0000256" key="5">
    <source>
        <dbReference type="ARBA" id="ARBA00023002"/>
    </source>
</evidence>
<dbReference type="PATRIC" id="fig|217031.4.peg.8475"/>
<dbReference type="Gene3D" id="3.50.50.60">
    <property type="entry name" value="FAD/NAD(P)-binding domain"/>
    <property type="match status" value="2"/>
</dbReference>
<evidence type="ECO:0000313" key="8">
    <source>
        <dbReference type="EMBL" id="KRG08026.1"/>
    </source>
</evidence>